<dbReference type="RefSeq" id="WP_122330063.1">
    <property type="nucleotide sequence ID" value="NZ_JAQDYY010000001.1"/>
</dbReference>
<sequence>MEDKDIYFEEEQESTELINLKARFYSVREEARNFILYLVEKHGGKIGSEENPISLTVEYFGNAGVTSGCIESISYSDITMEDKMESVFLSNLLVDPLICFSQELENYCKRMDKSGELIV</sequence>
<organism evidence="1 2">
    <name type="scientific">Bacteroides fragilis</name>
    <dbReference type="NCBI Taxonomy" id="817"/>
    <lineage>
        <taxon>Bacteria</taxon>
        <taxon>Pseudomonadati</taxon>
        <taxon>Bacteroidota</taxon>
        <taxon>Bacteroidia</taxon>
        <taxon>Bacteroidales</taxon>
        <taxon>Bacteroidaceae</taxon>
        <taxon>Bacteroides</taxon>
    </lineage>
</organism>
<comment type="caution">
    <text evidence="1">The sequence shown here is derived from an EMBL/GenBank/DDBJ whole genome shotgun (WGS) entry which is preliminary data.</text>
</comment>
<name>A0A396C1P3_BACFG</name>
<accession>A0A396C1P3</accession>
<dbReference type="AlphaFoldDB" id="A0A396C1P3"/>
<dbReference type="EMBL" id="QRJE01000008">
    <property type="protein sequence ID" value="RHH14415.1"/>
    <property type="molecule type" value="Genomic_DNA"/>
</dbReference>
<gene>
    <name evidence="1" type="ORF">DW228_06335</name>
</gene>
<evidence type="ECO:0000313" key="2">
    <source>
        <dbReference type="Proteomes" id="UP000266644"/>
    </source>
</evidence>
<protein>
    <submittedName>
        <fullName evidence="1">Uncharacterized protein</fullName>
    </submittedName>
</protein>
<reference evidence="1 2" key="1">
    <citation type="submission" date="2018-08" db="EMBL/GenBank/DDBJ databases">
        <title>A genome reference for cultivated species of the human gut microbiota.</title>
        <authorList>
            <person name="Zou Y."/>
            <person name="Xue W."/>
            <person name="Luo G."/>
        </authorList>
    </citation>
    <scope>NUCLEOTIDE SEQUENCE [LARGE SCALE GENOMIC DNA]</scope>
    <source>
        <strain evidence="1 2">AM18-6</strain>
    </source>
</reference>
<proteinExistence type="predicted"/>
<dbReference type="Proteomes" id="UP000266644">
    <property type="component" value="Unassembled WGS sequence"/>
</dbReference>
<evidence type="ECO:0000313" key="1">
    <source>
        <dbReference type="EMBL" id="RHH14415.1"/>
    </source>
</evidence>